<dbReference type="PANTHER" id="PTHR48081:SF33">
    <property type="entry name" value="KYNURENINE FORMAMIDASE"/>
    <property type="match status" value="1"/>
</dbReference>
<dbReference type="EMBL" id="CCND01000016">
    <property type="protein sequence ID" value="CDX57972.1"/>
    <property type="molecule type" value="Genomic_DNA"/>
</dbReference>
<dbReference type="Gene3D" id="3.40.50.1820">
    <property type="entry name" value="alpha/beta hydrolase"/>
    <property type="match status" value="1"/>
</dbReference>
<dbReference type="AlphaFoldDB" id="A0A0K2VZI6"/>
<evidence type="ECO:0000313" key="4">
    <source>
        <dbReference type="EMBL" id="CDX57972.1"/>
    </source>
</evidence>
<sequence length="287" mass="30553">MRRVTNIHARRGATWPEMAMIDRRSFIVASLAALLPAGASAAGRPDQPEPQTRDYGPAKLDIYAAGGANNLPVVFFVHGGAWRFGKRSQVGAKPGFLLANGFVFVSIDYRMLPQADVATQASDVEKAYAYVRANIARHGGDPNRIVGMGHSAGCHLVALTGMRGGLPDVAGLLLDDTRAYDLAALSRDGGMVRAYARAFSDPAQWTALSPASYVDGRKHPPTFIAYSRAPGRGEESQAFAKRLRAAGTKVTLFDGSAYTHMSINRDFGQDGDALTAAALAFLKATVA</sequence>
<dbReference type="InterPro" id="IPR029058">
    <property type="entry name" value="AB_hydrolase_fold"/>
</dbReference>
<dbReference type="InterPro" id="IPR050300">
    <property type="entry name" value="GDXG_lipolytic_enzyme"/>
</dbReference>
<dbReference type="SUPFAM" id="SSF53474">
    <property type="entry name" value="alpha/beta-Hydrolases"/>
    <property type="match status" value="1"/>
</dbReference>
<dbReference type="InterPro" id="IPR049492">
    <property type="entry name" value="BD-FAE-like_dom"/>
</dbReference>
<feature type="chain" id="PRO_5005489861" evidence="2">
    <location>
        <begin position="42"/>
        <end position="287"/>
    </location>
</feature>
<dbReference type="Proteomes" id="UP000182888">
    <property type="component" value="Unassembled WGS sequence"/>
</dbReference>
<gene>
    <name evidence="4" type="ORF">MPL1032_230128</name>
</gene>
<evidence type="ECO:0000259" key="3">
    <source>
        <dbReference type="Pfam" id="PF20434"/>
    </source>
</evidence>
<name>A0A0K2VZI6_MESPL</name>
<keyword evidence="1" id="KW-0378">Hydrolase</keyword>
<evidence type="ECO:0000313" key="5">
    <source>
        <dbReference type="Proteomes" id="UP000182888"/>
    </source>
</evidence>
<keyword evidence="2" id="KW-0732">Signal</keyword>
<dbReference type="PANTHER" id="PTHR48081">
    <property type="entry name" value="AB HYDROLASE SUPERFAMILY PROTEIN C4A8.06C"/>
    <property type="match status" value="1"/>
</dbReference>
<accession>A0A0K2VZI6</accession>
<dbReference type="GO" id="GO:0016787">
    <property type="term" value="F:hydrolase activity"/>
    <property type="evidence" value="ECO:0007669"/>
    <property type="project" value="UniProtKB-KW"/>
</dbReference>
<protein>
    <submittedName>
        <fullName evidence="4">Carboxylesterase type B</fullName>
    </submittedName>
</protein>
<feature type="domain" description="BD-FAE-like" evidence="3">
    <location>
        <begin position="60"/>
        <end position="165"/>
    </location>
</feature>
<dbReference type="Pfam" id="PF20434">
    <property type="entry name" value="BD-FAE"/>
    <property type="match status" value="1"/>
</dbReference>
<organism evidence="4 5">
    <name type="scientific">Mesorhizobium plurifarium</name>
    <dbReference type="NCBI Taxonomy" id="69974"/>
    <lineage>
        <taxon>Bacteria</taxon>
        <taxon>Pseudomonadati</taxon>
        <taxon>Pseudomonadota</taxon>
        <taxon>Alphaproteobacteria</taxon>
        <taxon>Hyphomicrobiales</taxon>
        <taxon>Phyllobacteriaceae</taxon>
        <taxon>Mesorhizobium</taxon>
    </lineage>
</organism>
<feature type="signal peptide" evidence="2">
    <location>
        <begin position="1"/>
        <end position="41"/>
    </location>
</feature>
<evidence type="ECO:0000256" key="1">
    <source>
        <dbReference type="ARBA" id="ARBA00022801"/>
    </source>
</evidence>
<reference evidence="5" key="1">
    <citation type="submission" date="2014-08" db="EMBL/GenBank/DDBJ databases">
        <authorList>
            <person name="Edwards T."/>
        </authorList>
    </citation>
    <scope>NUCLEOTIDE SEQUENCE [LARGE SCALE GENOMIC DNA]</scope>
</reference>
<evidence type="ECO:0000256" key="2">
    <source>
        <dbReference type="SAM" id="SignalP"/>
    </source>
</evidence>
<proteinExistence type="predicted"/>